<dbReference type="RefSeq" id="WP_204911009.1">
    <property type="nucleotide sequence ID" value="NZ_BAAAYR010000005.1"/>
</dbReference>
<dbReference type="Gene3D" id="3.10.450.50">
    <property type="match status" value="1"/>
</dbReference>
<dbReference type="PANTHER" id="PTHR38436:SF1">
    <property type="entry name" value="ESTER CYCLASE"/>
    <property type="match status" value="1"/>
</dbReference>
<evidence type="ECO:0008006" key="3">
    <source>
        <dbReference type="Google" id="ProtNLM"/>
    </source>
</evidence>
<dbReference type="SUPFAM" id="SSF54427">
    <property type="entry name" value="NTF2-like"/>
    <property type="match status" value="1"/>
</dbReference>
<dbReference type="Pfam" id="PF07366">
    <property type="entry name" value="SnoaL"/>
    <property type="match status" value="1"/>
</dbReference>
<dbReference type="InterPro" id="IPR009959">
    <property type="entry name" value="Cyclase_SnoaL-like"/>
</dbReference>
<dbReference type="PANTHER" id="PTHR38436">
    <property type="entry name" value="POLYKETIDE CYCLASE SNOAL-LIKE DOMAIN"/>
    <property type="match status" value="1"/>
</dbReference>
<keyword evidence="2" id="KW-1185">Reference proteome</keyword>
<sequence>MPPERAALTALYDHYLLLCNERRWSELGELVSDEVSGSGAADGRAAYVDRVRDVCVGFPDYRWDLQAVVVEGDTLAARLIGRGTHTGDFVGLPPTGRAIEIQELVVYRFAEGRVVQCWGDLFPVVRDALTAGEGAPL</sequence>
<gene>
    <name evidence="1" type="ORF">GCM10022197_35760</name>
</gene>
<protein>
    <recommendedName>
        <fullName evidence="3">Ester cyclase</fullName>
    </recommendedName>
</protein>
<reference evidence="2" key="1">
    <citation type="journal article" date="2019" name="Int. J. Syst. Evol. Microbiol.">
        <title>The Global Catalogue of Microorganisms (GCM) 10K type strain sequencing project: providing services to taxonomists for standard genome sequencing and annotation.</title>
        <authorList>
            <consortium name="The Broad Institute Genomics Platform"/>
            <consortium name="The Broad Institute Genome Sequencing Center for Infectious Disease"/>
            <person name="Wu L."/>
            <person name="Ma J."/>
        </authorList>
    </citation>
    <scope>NUCLEOTIDE SEQUENCE [LARGE SCALE GENOMIC DNA]</scope>
    <source>
        <strain evidence="2">JCM 16540</strain>
    </source>
</reference>
<evidence type="ECO:0000313" key="1">
    <source>
        <dbReference type="EMBL" id="GAA3575568.1"/>
    </source>
</evidence>
<organism evidence="1 2">
    <name type="scientific">Microlunatus spumicola</name>
    <dbReference type="NCBI Taxonomy" id="81499"/>
    <lineage>
        <taxon>Bacteria</taxon>
        <taxon>Bacillati</taxon>
        <taxon>Actinomycetota</taxon>
        <taxon>Actinomycetes</taxon>
        <taxon>Propionibacteriales</taxon>
        <taxon>Propionibacteriaceae</taxon>
        <taxon>Microlunatus</taxon>
    </lineage>
</organism>
<dbReference type="Proteomes" id="UP001500767">
    <property type="component" value="Unassembled WGS sequence"/>
</dbReference>
<accession>A0ABP6Y6D5</accession>
<dbReference type="InterPro" id="IPR032710">
    <property type="entry name" value="NTF2-like_dom_sf"/>
</dbReference>
<dbReference type="EMBL" id="BAAAYR010000005">
    <property type="protein sequence ID" value="GAA3575568.1"/>
    <property type="molecule type" value="Genomic_DNA"/>
</dbReference>
<evidence type="ECO:0000313" key="2">
    <source>
        <dbReference type="Proteomes" id="UP001500767"/>
    </source>
</evidence>
<name>A0ABP6Y6D5_9ACTN</name>
<proteinExistence type="predicted"/>
<comment type="caution">
    <text evidence="1">The sequence shown here is derived from an EMBL/GenBank/DDBJ whole genome shotgun (WGS) entry which is preliminary data.</text>
</comment>